<dbReference type="KEGG" id="sdl:Sdel_0714"/>
<feature type="transmembrane region" description="Helical" evidence="6">
    <location>
        <begin position="54"/>
        <end position="73"/>
    </location>
</feature>
<dbReference type="GO" id="GO:0005886">
    <property type="term" value="C:plasma membrane"/>
    <property type="evidence" value="ECO:0007669"/>
    <property type="project" value="UniProtKB-SubCell"/>
</dbReference>
<dbReference type="PANTHER" id="PTHR33931">
    <property type="entry name" value="HOLIN-LIKE PROTEIN CIDA-RELATED"/>
    <property type="match status" value="1"/>
</dbReference>
<keyword evidence="3 6" id="KW-0812">Transmembrane</keyword>
<dbReference type="HOGENOM" id="CLU_113736_4_0_7"/>
<dbReference type="AlphaFoldDB" id="D1B0X9"/>
<keyword evidence="8" id="KW-1185">Reference proteome</keyword>
<evidence type="ECO:0000313" key="7">
    <source>
        <dbReference type="EMBL" id="ACZ11749.1"/>
    </source>
</evidence>
<accession>D1B0X9</accession>
<evidence type="ECO:0000256" key="1">
    <source>
        <dbReference type="ARBA" id="ARBA00004651"/>
    </source>
</evidence>
<sequence length="118" mass="13085">MLKGILTLLVFQFVGECLAKLFMLKVPGAIIGMVLLLFFLILRKQSFHALDTSVFWLLRYLPLFILPSGVGIITQFDTIAHEALAIVCALVIGTFISLGVSAKIMDSLIAKKEQNHEH</sequence>
<reference evidence="8" key="1">
    <citation type="submission" date="2009-11" db="EMBL/GenBank/DDBJ databases">
        <title>The complete genome of Sulfurospirillum deleyianum DSM 6946.</title>
        <authorList>
            <consortium name="US DOE Joint Genome Institute (JGI-PGF)"/>
            <person name="Lucas S."/>
            <person name="Copeland A."/>
            <person name="Lapidus A."/>
            <person name="Glavina del Rio T."/>
            <person name="Dalin E."/>
            <person name="Tice H."/>
            <person name="Bruce D."/>
            <person name="Goodwin L."/>
            <person name="Pitluck S."/>
            <person name="Kyrpides N."/>
            <person name="Mavromatis K."/>
            <person name="Ivanova N."/>
            <person name="Ovchinnikova G."/>
            <person name="Munk A.C."/>
            <person name="Lu M."/>
            <person name="Brettin T."/>
            <person name="Detter J.C."/>
            <person name="Han C."/>
            <person name="Tapia R."/>
            <person name="Larimer F."/>
            <person name="Land M."/>
            <person name="Hauser L."/>
            <person name="Markowitz V."/>
            <person name="Cheng J.F."/>
            <person name="Hugenholtz P."/>
            <person name="Woyke T."/>
            <person name="Wu D."/>
            <person name="Aumann P."/>
            <person name="Schneider S."/>
            <person name="Lang E."/>
            <person name="Spring S."/>
            <person name="Klenk H.P."/>
            <person name="Eisen J.A."/>
        </authorList>
    </citation>
    <scope>NUCLEOTIDE SEQUENCE [LARGE SCALE GENOMIC DNA]</scope>
    <source>
        <strain evidence="8">ATCC 51133 / DSM 6946 / 5175</strain>
    </source>
</reference>
<evidence type="ECO:0000256" key="2">
    <source>
        <dbReference type="ARBA" id="ARBA00022475"/>
    </source>
</evidence>
<name>D1B0X9_SULD5</name>
<proteinExistence type="predicted"/>
<comment type="subcellular location">
    <subcellularLocation>
        <location evidence="1">Cell membrane</location>
        <topology evidence="1">Multi-pass membrane protein</topology>
    </subcellularLocation>
</comment>
<protein>
    <submittedName>
        <fullName evidence="7">LrgA family protein</fullName>
    </submittedName>
</protein>
<dbReference type="eggNOG" id="COG1380">
    <property type="taxonomic scope" value="Bacteria"/>
</dbReference>
<dbReference type="InterPro" id="IPR005538">
    <property type="entry name" value="LrgA/CidA"/>
</dbReference>
<dbReference type="OrthoDB" id="385012at2"/>
<keyword evidence="2" id="KW-1003">Cell membrane</keyword>
<dbReference type="EMBL" id="CP001816">
    <property type="protein sequence ID" value="ACZ11749.1"/>
    <property type="molecule type" value="Genomic_DNA"/>
</dbReference>
<dbReference type="RefSeq" id="WP_012856515.1">
    <property type="nucleotide sequence ID" value="NC_013512.1"/>
</dbReference>
<dbReference type="PANTHER" id="PTHR33931:SF2">
    <property type="entry name" value="HOLIN-LIKE PROTEIN CIDA"/>
    <property type="match status" value="1"/>
</dbReference>
<gene>
    <name evidence="7" type="ordered locus">Sdel_0714</name>
</gene>
<feature type="transmembrane region" description="Helical" evidence="6">
    <location>
        <begin position="25"/>
        <end position="42"/>
    </location>
</feature>
<dbReference type="STRING" id="525898.Sdel_0714"/>
<evidence type="ECO:0000313" key="8">
    <source>
        <dbReference type="Proteomes" id="UP000002222"/>
    </source>
</evidence>
<keyword evidence="5 6" id="KW-0472">Membrane</keyword>
<dbReference type="Proteomes" id="UP000002222">
    <property type="component" value="Chromosome"/>
</dbReference>
<evidence type="ECO:0000256" key="5">
    <source>
        <dbReference type="ARBA" id="ARBA00023136"/>
    </source>
</evidence>
<feature type="transmembrane region" description="Helical" evidence="6">
    <location>
        <begin position="79"/>
        <end position="102"/>
    </location>
</feature>
<evidence type="ECO:0000256" key="6">
    <source>
        <dbReference type="SAM" id="Phobius"/>
    </source>
</evidence>
<evidence type="ECO:0000256" key="3">
    <source>
        <dbReference type="ARBA" id="ARBA00022692"/>
    </source>
</evidence>
<organism evidence="7 8">
    <name type="scientific">Sulfurospirillum deleyianum (strain ATCC 51133 / DSM 6946 / 5175)</name>
    <dbReference type="NCBI Taxonomy" id="525898"/>
    <lineage>
        <taxon>Bacteria</taxon>
        <taxon>Pseudomonadati</taxon>
        <taxon>Campylobacterota</taxon>
        <taxon>Epsilonproteobacteria</taxon>
        <taxon>Campylobacterales</taxon>
        <taxon>Sulfurospirillaceae</taxon>
        <taxon>Sulfurospirillum</taxon>
    </lineage>
</organism>
<reference evidence="7 8" key="2">
    <citation type="journal article" date="2010" name="Stand. Genomic Sci.">
        <title>Complete genome sequence of Sulfurospirillum deleyianum type strain (5175).</title>
        <authorList>
            <person name="Sikorski J."/>
            <person name="Lapidus A."/>
            <person name="Copeland A."/>
            <person name="Glavina Del Rio T."/>
            <person name="Nolan M."/>
            <person name="Lucas S."/>
            <person name="Chen F."/>
            <person name="Tice H."/>
            <person name="Cheng J.F."/>
            <person name="Saunders E."/>
            <person name="Bruce D."/>
            <person name="Goodwin L."/>
            <person name="Pitluck S."/>
            <person name="Ovchinnikova G."/>
            <person name="Pati A."/>
            <person name="Ivanova N."/>
            <person name="Mavromatis K."/>
            <person name="Chen A."/>
            <person name="Palaniappan K."/>
            <person name="Chain P."/>
            <person name="Land M."/>
            <person name="Hauser L."/>
            <person name="Chang Y.J."/>
            <person name="Jeffries C.D."/>
            <person name="Brettin T."/>
            <person name="Detter J.C."/>
            <person name="Han C."/>
            <person name="Rohde M."/>
            <person name="Lang E."/>
            <person name="Spring S."/>
            <person name="Goker M."/>
            <person name="Bristow J."/>
            <person name="Eisen J.A."/>
            <person name="Markowitz V."/>
            <person name="Hugenholtz P."/>
            <person name="Kyrpides N.C."/>
            <person name="Klenk H.P."/>
        </authorList>
    </citation>
    <scope>NUCLEOTIDE SEQUENCE [LARGE SCALE GENOMIC DNA]</scope>
    <source>
        <strain evidence="8">ATCC 51133 / DSM 6946 / 5175</strain>
    </source>
</reference>
<keyword evidence="4 6" id="KW-1133">Transmembrane helix</keyword>
<evidence type="ECO:0000256" key="4">
    <source>
        <dbReference type="ARBA" id="ARBA00022989"/>
    </source>
</evidence>
<dbReference type="Pfam" id="PF03788">
    <property type="entry name" value="LrgA"/>
    <property type="match status" value="1"/>
</dbReference>